<dbReference type="FunFam" id="3.40.50.300:FF:000479">
    <property type="entry name" value="Multidrug resistance protein 1A"/>
    <property type="match status" value="1"/>
</dbReference>
<feature type="transmembrane region" description="Helical" evidence="15">
    <location>
        <begin position="938"/>
        <end position="957"/>
    </location>
</feature>
<feature type="domain" description="ABC transporter" evidence="16">
    <location>
        <begin position="1112"/>
        <end position="1348"/>
    </location>
</feature>
<name>A0A0B2VA29_TOXCA</name>
<feature type="transmembrane region" description="Helical" evidence="15">
    <location>
        <begin position="388"/>
        <end position="405"/>
    </location>
</feature>
<feature type="region of interest" description="Disordered" evidence="14">
    <location>
        <begin position="685"/>
        <end position="729"/>
    </location>
</feature>
<dbReference type="FunFam" id="3.40.50.300:FF:000916">
    <property type="entry name" value="ABC transporter B family member 9"/>
    <property type="match status" value="1"/>
</dbReference>
<feature type="domain" description="ABC transporter" evidence="16">
    <location>
        <begin position="428"/>
        <end position="664"/>
    </location>
</feature>
<feature type="compositionally biased region" description="Polar residues" evidence="14">
    <location>
        <begin position="709"/>
        <end position="722"/>
    </location>
</feature>
<dbReference type="GO" id="GO:0005524">
    <property type="term" value="F:ATP binding"/>
    <property type="evidence" value="ECO:0007669"/>
    <property type="project" value="UniProtKB-KW"/>
</dbReference>
<dbReference type="GO" id="GO:0090374">
    <property type="term" value="P:oligopeptide export from mitochondrion"/>
    <property type="evidence" value="ECO:0007669"/>
    <property type="project" value="TreeGrafter"/>
</dbReference>
<evidence type="ECO:0000256" key="14">
    <source>
        <dbReference type="SAM" id="MobiDB-lite"/>
    </source>
</evidence>
<feature type="transmembrane region" description="Helical" evidence="15">
    <location>
        <begin position="252"/>
        <end position="272"/>
    </location>
</feature>
<keyword evidence="5 15" id="KW-0812">Transmembrane</keyword>
<dbReference type="CDD" id="cd03249">
    <property type="entry name" value="ABC_MTABC3_MDL1_MDL2"/>
    <property type="match status" value="2"/>
</dbReference>
<evidence type="ECO:0000256" key="15">
    <source>
        <dbReference type="SAM" id="Phobius"/>
    </source>
</evidence>
<dbReference type="InterPro" id="IPR036640">
    <property type="entry name" value="ABC1_TM_sf"/>
</dbReference>
<dbReference type="InterPro" id="IPR017871">
    <property type="entry name" value="ABC_transporter-like_CS"/>
</dbReference>
<dbReference type="CDD" id="cd18577">
    <property type="entry name" value="ABC_6TM_Pgp_ABCB1_D1_like"/>
    <property type="match status" value="1"/>
</dbReference>
<feature type="domain" description="ABC transmembrane type-1" evidence="17">
    <location>
        <begin position="100"/>
        <end position="393"/>
    </location>
</feature>
<sequence>MTFNKGVKWADAVQDSARSASIREMGRMTFNKGVKWADAVQDSARSASIREMLRYADHIDYVLLSVGVSLCIINGAIAPLNSIFFRLRYADHIDYVLLSVGVSLCIINGAIAPLNSIFFRGMTDALIKGQADYENGTLDLDWYSDAVLHNVRLYAWLGFVMFIIGNISMSCLFTVCERQIHEIRKRYFAAILRQEIGWFDCNETGALTTRMSSGIDRIKDGMGDKFGVLLQSIASFIFGIVVGLCYSWKMTLVMLIIVPFVLISLYGSARALRIMSRKEMSAHEKAGAVATEVISGVRTVIAFNAQYSEVTRYTEHLKEARQMGMKKAMVTGIFTGVFLFIMFGSMGFVFWYGTTLVLSGEITPGTVFAVFWAVLGGAIRLGQASPQIGIIVSATLAAGDILSIIDREPEIDCMSCDGLCPQRVDGLVEFCNIHFRYPTRPDVKVLKGVTYKVEPGQTIALVGHSGCGKSTMVGLLLRFYDQQAGTLTIDGVPVRDLNIEWLRNTVGVVSQEPVLFATTIENNLRMGNEQLTEHEMIKACVMANAHEFITKLPRGYKTEIGTGGIQLSGGQKQRIAIARALVRNPKILLLDEATSALDTESEIVVQKALDQAREGRTTLTIAHRLSTIRNADKIIVFESGQIAETGKHEELMAVDGIYRQLVHAQEVGEAKQDFIEEDVTAVTISRGGQKRASNDGDLQESRRDRLSQRMRQSMGSVKSYNNETERENDGIRDDLEDEGAKEASLLQILNFSRKELPTVGIALIFTFIRGLSWPIFSIIYGRTFLELPTVGIALIFTFIRGLSWPIFSIIYGRTFLALSLIDEKDVTSNTVINSILFIVLGLAAGFSTFASGTLFGWAGEKMSMRLRIAVFTNILRQDGAFFDSSLHSIGKLSDRLATDAQNVKAAIDQRLAEVLQGVVSLIAGVAVAFYFGWNMAPIGVATCVILVILQSAVTQYLKFRGQKDIEVAEEASRLATESIENVRTIQALTRQRYVYKAFCIASREPHKRAIIRGLWHSLSYAMSSSFLMFNFAIAYSFGLWLVVNDWTTPFIVFQVIEALNMASATVLAAASYFPEYIRARLSAGLMFHMMDRAPQIDNLSEAGIQEPIRGDIALRDVYFAYPNQRYFPVVNRLTISAPFGRTIALVGPSGCGKSTIIQLLERLYDPIDGAVLIDGQDIRQFNVRYVRTHMALVGQEPTLFNMSIRANIAYGLDDATQQEIEQAAKLANIHSFIISLPEGYDTVVGSKGTQLSGGQRQRVAIARAIIRNPKILLLDEATSALDNESEKIVQEALDVARRGRTCIVIAHRLSTIQNADMIIVLKDGRVFELGTHTQLLARKGLYYRLTEKQKVC</sequence>
<dbReference type="Gene3D" id="3.40.50.300">
    <property type="entry name" value="P-loop containing nucleotide triphosphate hydrolases"/>
    <property type="match status" value="2"/>
</dbReference>
<evidence type="ECO:0000256" key="10">
    <source>
        <dbReference type="ARBA" id="ARBA00022989"/>
    </source>
</evidence>
<dbReference type="FunFam" id="1.20.1560.10:FF:000087">
    <property type="entry name" value="p-GlycoProtein related"/>
    <property type="match status" value="1"/>
</dbReference>
<evidence type="ECO:0000256" key="6">
    <source>
        <dbReference type="ARBA" id="ARBA00022737"/>
    </source>
</evidence>
<keyword evidence="4" id="KW-0813">Transport</keyword>
<dbReference type="InterPro" id="IPR027417">
    <property type="entry name" value="P-loop_NTPase"/>
</dbReference>
<keyword evidence="8" id="KW-0067">ATP-binding</keyword>
<keyword evidence="7" id="KW-0547">Nucleotide-binding</keyword>
<evidence type="ECO:0000313" key="19">
    <source>
        <dbReference type="Proteomes" id="UP000031036"/>
    </source>
</evidence>
<dbReference type="Proteomes" id="UP000031036">
    <property type="component" value="Unassembled WGS sequence"/>
</dbReference>
<dbReference type="OMA" id="NYDNHKQ"/>
<keyword evidence="6" id="KW-0677">Repeat</keyword>
<dbReference type="Pfam" id="PF00005">
    <property type="entry name" value="ABC_tran"/>
    <property type="match status" value="2"/>
</dbReference>
<dbReference type="InterPro" id="IPR003439">
    <property type="entry name" value="ABC_transporter-like_ATP-bd"/>
</dbReference>
<comment type="catalytic activity">
    <reaction evidence="13">
        <text>ATP + H2O + xenobioticSide 1 = ADP + phosphate + xenobioticSide 2.</text>
        <dbReference type="EC" id="7.6.2.2"/>
    </reaction>
</comment>
<dbReference type="Gene3D" id="1.20.1560.10">
    <property type="entry name" value="ABC transporter type 1, transmembrane domain"/>
    <property type="match status" value="3"/>
</dbReference>
<keyword evidence="11 15" id="KW-0472">Membrane</keyword>
<feature type="transmembrane region" description="Helical" evidence="15">
    <location>
        <begin position="328"/>
        <end position="350"/>
    </location>
</feature>
<dbReference type="InterPro" id="IPR039421">
    <property type="entry name" value="Type_1_exporter"/>
</dbReference>
<dbReference type="GO" id="GO:0005743">
    <property type="term" value="C:mitochondrial inner membrane"/>
    <property type="evidence" value="ECO:0007669"/>
    <property type="project" value="TreeGrafter"/>
</dbReference>
<gene>
    <name evidence="18" type="primary">pgp-3</name>
    <name evidence="18" type="ORF">Tcan_02789</name>
</gene>
<dbReference type="PROSITE" id="PS50929">
    <property type="entry name" value="ABC_TM1F"/>
    <property type="match status" value="2"/>
</dbReference>
<evidence type="ECO:0000256" key="8">
    <source>
        <dbReference type="ARBA" id="ARBA00022840"/>
    </source>
</evidence>
<dbReference type="SUPFAM" id="SSF90123">
    <property type="entry name" value="ABC transporter transmembrane region"/>
    <property type="match status" value="2"/>
</dbReference>
<dbReference type="PROSITE" id="PS50893">
    <property type="entry name" value="ABC_TRANSPORTER_2"/>
    <property type="match status" value="2"/>
</dbReference>
<protein>
    <recommendedName>
        <fullName evidence="3">ABC-type xenobiotic transporter</fullName>
        <ecNumber evidence="3">7.6.2.2</ecNumber>
    </recommendedName>
</protein>
<reference evidence="18 19" key="1">
    <citation type="submission" date="2014-11" db="EMBL/GenBank/DDBJ databases">
        <title>Genetic blueprint of the zoonotic pathogen Toxocara canis.</title>
        <authorList>
            <person name="Zhu X.-Q."/>
            <person name="Korhonen P.K."/>
            <person name="Cai H."/>
            <person name="Young N.D."/>
            <person name="Nejsum P."/>
            <person name="von Samson-Himmelstjerna G."/>
            <person name="Boag P.R."/>
            <person name="Tan P."/>
            <person name="Li Q."/>
            <person name="Min J."/>
            <person name="Yang Y."/>
            <person name="Wang X."/>
            <person name="Fang X."/>
            <person name="Hall R.S."/>
            <person name="Hofmann A."/>
            <person name="Sternberg P.W."/>
            <person name="Jex A.R."/>
            <person name="Gasser R.B."/>
        </authorList>
    </citation>
    <scope>NUCLEOTIDE SEQUENCE [LARGE SCALE GENOMIC DNA]</scope>
    <source>
        <strain evidence="18">PN_DK_2014</strain>
    </source>
</reference>
<dbReference type="SMART" id="SM00382">
    <property type="entry name" value="AAA"/>
    <property type="match status" value="2"/>
</dbReference>
<feature type="transmembrane region" description="Helical" evidence="15">
    <location>
        <begin position="95"/>
        <end position="114"/>
    </location>
</feature>
<evidence type="ECO:0000256" key="4">
    <source>
        <dbReference type="ARBA" id="ARBA00022448"/>
    </source>
</evidence>
<dbReference type="FunFam" id="1.20.1560.10:FF:000018">
    <property type="entry name" value="ATP-binding cassette subfamily B member 11"/>
    <property type="match status" value="1"/>
</dbReference>
<feature type="transmembrane region" description="Helical" evidence="15">
    <location>
        <begin position="362"/>
        <end position="381"/>
    </location>
</feature>
<keyword evidence="19" id="KW-1185">Reference proteome</keyword>
<keyword evidence="10 15" id="KW-1133">Transmembrane helix</keyword>
<dbReference type="GO" id="GO:0008559">
    <property type="term" value="F:ABC-type xenobiotic transporter activity"/>
    <property type="evidence" value="ECO:0007669"/>
    <property type="project" value="UniProtKB-EC"/>
</dbReference>
<evidence type="ECO:0000256" key="2">
    <source>
        <dbReference type="ARBA" id="ARBA00007577"/>
    </source>
</evidence>
<dbReference type="PANTHER" id="PTHR43394">
    <property type="entry name" value="ATP-DEPENDENT PERMEASE MDL1, MITOCHONDRIAL"/>
    <property type="match status" value="1"/>
</dbReference>
<dbReference type="OrthoDB" id="6500128at2759"/>
<comment type="subcellular location">
    <subcellularLocation>
        <location evidence="1">Membrane</location>
        <topology evidence="1">Multi-pass membrane protein</topology>
    </subcellularLocation>
</comment>
<evidence type="ECO:0000256" key="5">
    <source>
        <dbReference type="ARBA" id="ARBA00022692"/>
    </source>
</evidence>
<evidence type="ECO:0000313" key="18">
    <source>
        <dbReference type="EMBL" id="KHN78383.1"/>
    </source>
</evidence>
<accession>A0A0B2VA29</accession>
<dbReference type="PANTHER" id="PTHR43394:SF27">
    <property type="entry name" value="ATP-DEPENDENT TRANSLOCASE ABCB1-LIKE"/>
    <property type="match status" value="1"/>
</dbReference>
<evidence type="ECO:0000256" key="9">
    <source>
        <dbReference type="ARBA" id="ARBA00022967"/>
    </source>
</evidence>
<proteinExistence type="inferred from homology"/>
<dbReference type="Pfam" id="PF00664">
    <property type="entry name" value="ABC_membrane"/>
    <property type="match status" value="2"/>
</dbReference>
<evidence type="ECO:0000256" key="1">
    <source>
        <dbReference type="ARBA" id="ARBA00004141"/>
    </source>
</evidence>
<keyword evidence="12" id="KW-0325">Glycoprotein</keyword>
<feature type="transmembrane region" description="Helical" evidence="15">
    <location>
        <begin position="914"/>
        <end position="932"/>
    </location>
</feature>
<feature type="transmembrane region" description="Helical" evidence="15">
    <location>
        <begin position="61"/>
        <end position="83"/>
    </location>
</feature>
<feature type="transmembrane region" description="Helical" evidence="15">
    <location>
        <begin position="1018"/>
        <end position="1043"/>
    </location>
</feature>
<comment type="caution">
    <text evidence="18">The sequence shown here is derived from an EMBL/GenBank/DDBJ whole genome shotgun (WGS) entry which is preliminary data.</text>
</comment>
<dbReference type="InterPro" id="IPR003593">
    <property type="entry name" value="AAA+_ATPase"/>
</dbReference>
<feature type="transmembrane region" description="Helical" evidence="15">
    <location>
        <begin position="1049"/>
        <end position="1073"/>
    </location>
</feature>
<evidence type="ECO:0000256" key="12">
    <source>
        <dbReference type="ARBA" id="ARBA00023180"/>
    </source>
</evidence>
<evidence type="ECO:0000259" key="16">
    <source>
        <dbReference type="PROSITE" id="PS50893"/>
    </source>
</evidence>
<dbReference type="GO" id="GO:0016887">
    <property type="term" value="F:ATP hydrolysis activity"/>
    <property type="evidence" value="ECO:0007669"/>
    <property type="project" value="InterPro"/>
</dbReference>
<keyword evidence="9" id="KW-1278">Translocase</keyword>
<dbReference type="STRING" id="6265.A0A0B2VA29"/>
<comment type="similarity">
    <text evidence="2">Belongs to the ABC transporter superfamily. ABCB family. Multidrug resistance exporter (TC 3.A.1.201) subfamily.</text>
</comment>
<feature type="transmembrane region" description="Helical" evidence="15">
    <location>
        <begin position="831"/>
        <end position="857"/>
    </location>
</feature>
<evidence type="ECO:0000256" key="11">
    <source>
        <dbReference type="ARBA" id="ARBA00023136"/>
    </source>
</evidence>
<feature type="domain" description="ABC transmembrane type-1" evidence="17">
    <location>
        <begin position="792"/>
        <end position="1078"/>
    </location>
</feature>
<evidence type="ECO:0000256" key="13">
    <source>
        <dbReference type="ARBA" id="ARBA00034018"/>
    </source>
</evidence>
<dbReference type="InterPro" id="IPR011527">
    <property type="entry name" value="ABC1_TM_dom"/>
</dbReference>
<feature type="transmembrane region" description="Helical" evidence="15">
    <location>
        <begin position="792"/>
        <end position="811"/>
    </location>
</feature>
<dbReference type="GO" id="GO:0015421">
    <property type="term" value="F:ABC-type oligopeptide transporter activity"/>
    <property type="evidence" value="ECO:0007669"/>
    <property type="project" value="TreeGrafter"/>
</dbReference>
<dbReference type="SUPFAM" id="SSF52540">
    <property type="entry name" value="P-loop containing nucleoside triphosphate hydrolases"/>
    <property type="match status" value="2"/>
</dbReference>
<evidence type="ECO:0000256" key="7">
    <source>
        <dbReference type="ARBA" id="ARBA00022741"/>
    </source>
</evidence>
<feature type="transmembrane region" description="Helical" evidence="15">
    <location>
        <begin position="153"/>
        <end position="176"/>
    </location>
</feature>
<dbReference type="CDD" id="cd18578">
    <property type="entry name" value="ABC_6TM_Pgp_ABCB1_D2_like"/>
    <property type="match status" value="1"/>
</dbReference>
<feature type="transmembrane region" description="Helical" evidence="15">
    <location>
        <begin position="226"/>
        <end position="246"/>
    </location>
</feature>
<evidence type="ECO:0000256" key="3">
    <source>
        <dbReference type="ARBA" id="ARBA00012191"/>
    </source>
</evidence>
<dbReference type="PROSITE" id="PS00211">
    <property type="entry name" value="ABC_TRANSPORTER_1"/>
    <property type="match status" value="2"/>
</dbReference>
<evidence type="ECO:0000259" key="17">
    <source>
        <dbReference type="PROSITE" id="PS50929"/>
    </source>
</evidence>
<organism evidence="18 19">
    <name type="scientific">Toxocara canis</name>
    <name type="common">Canine roundworm</name>
    <dbReference type="NCBI Taxonomy" id="6265"/>
    <lineage>
        <taxon>Eukaryota</taxon>
        <taxon>Metazoa</taxon>
        <taxon>Ecdysozoa</taxon>
        <taxon>Nematoda</taxon>
        <taxon>Chromadorea</taxon>
        <taxon>Rhabditida</taxon>
        <taxon>Spirurina</taxon>
        <taxon>Ascaridomorpha</taxon>
        <taxon>Ascaridoidea</taxon>
        <taxon>Toxocaridae</taxon>
        <taxon>Toxocara</taxon>
    </lineage>
</organism>
<feature type="transmembrane region" description="Helical" evidence="15">
    <location>
        <begin position="759"/>
        <end position="780"/>
    </location>
</feature>
<dbReference type="EMBL" id="JPKZ01002102">
    <property type="protein sequence ID" value="KHN78383.1"/>
    <property type="molecule type" value="Genomic_DNA"/>
</dbReference>
<dbReference type="EC" id="7.6.2.2" evidence="3"/>